<gene>
    <name evidence="3" type="ORF">JR316_007623</name>
</gene>
<accession>A0A8H7XTH5</accession>
<reference evidence="3" key="1">
    <citation type="submission" date="2021-02" db="EMBL/GenBank/DDBJ databases">
        <title>Psilocybe cubensis genome.</title>
        <authorList>
            <person name="Mckernan K.J."/>
            <person name="Crawford S."/>
            <person name="Trippe A."/>
            <person name="Kane L.T."/>
            <person name="Mclaughlin S."/>
        </authorList>
    </citation>
    <scope>NUCLEOTIDE SEQUENCE [LARGE SCALE GENOMIC DNA]</scope>
    <source>
        <strain evidence="3">MGC-MH-2018</strain>
    </source>
</reference>
<keyword evidence="2" id="KW-1133">Transmembrane helix</keyword>
<feature type="transmembrane region" description="Helical" evidence="2">
    <location>
        <begin position="44"/>
        <end position="63"/>
    </location>
</feature>
<feature type="region of interest" description="Disordered" evidence="1">
    <location>
        <begin position="88"/>
        <end position="120"/>
    </location>
</feature>
<evidence type="ECO:0000313" key="3">
    <source>
        <dbReference type="EMBL" id="KAG5167276.1"/>
    </source>
</evidence>
<comment type="caution">
    <text evidence="3">The sequence shown here is derived from an EMBL/GenBank/DDBJ whole genome shotgun (WGS) entry which is preliminary data.</text>
</comment>
<name>A0A8H7XTH5_PSICU</name>
<keyword evidence="2" id="KW-0472">Membrane</keyword>
<dbReference type="AlphaFoldDB" id="A0A8H7XTH5"/>
<dbReference type="EMBL" id="JAFIQS010000007">
    <property type="protein sequence ID" value="KAG5167276.1"/>
    <property type="molecule type" value="Genomic_DNA"/>
</dbReference>
<dbReference type="OrthoDB" id="3346544at2759"/>
<protein>
    <recommendedName>
        <fullName evidence="4">Transmembrane protein</fullName>
    </recommendedName>
</protein>
<proteinExistence type="predicted"/>
<evidence type="ECO:0008006" key="4">
    <source>
        <dbReference type="Google" id="ProtNLM"/>
    </source>
</evidence>
<organism evidence="3">
    <name type="scientific">Psilocybe cubensis</name>
    <name type="common">Psychedelic mushroom</name>
    <name type="synonym">Stropharia cubensis</name>
    <dbReference type="NCBI Taxonomy" id="181762"/>
    <lineage>
        <taxon>Eukaryota</taxon>
        <taxon>Fungi</taxon>
        <taxon>Dikarya</taxon>
        <taxon>Basidiomycota</taxon>
        <taxon>Agaricomycotina</taxon>
        <taxon>Agaricomycetes</taxon>
        <taxon>Agaricomycetidae</taxon>
        <taxon>Agaricales</taxon>
        <taxon>Agaricineae</taxon>
        <taxon>Strophariaceae</taxon>
        <taxon>Psilocybe</taxon>
    </lineage>
</organism>
<evidence type="ECO:0000256" key="1">
    <source>
        <dbReference type="SAM" id="MobiDB-lite"/>
    </source>
</evidence>
<evidence type="ECO:0000256" key="2">
    <source>
        <dbReference type="SAM" id="Phobius"/>
    </source>
</evidence>
<sequence>MGVASNSPLDLLGVVRIIIESAMIYTFQLLILIILFPLHHNAQLIVQSAVIPSMGIVFVLIAVRVQFSRSRTLFGETVMASMPTWLNEASSTRGNDEGERQQSPRHSTALQMVNTDDTQEKRERVLLSFLREPGPESVISHSTSAP</sequence>
<feature type="compositionally biased region" description="Polar residues" evidence="1">
    <location>
        <begin position="104"/>
        <end position="116"/>
    </location>
</feature>
<keyword evidence="2" id="KW-0812">Transmembrane</keyword>
<feature type="transmembrane region" description="Helical" evidence="2">
    <location>
        <begin position="12"/>
        <end position="38"/>
    </location>
</feature>